<dbReference type="GO" id="GO:0006491">
    <property type="term" value="P:N-glycan processing"/>
    <property type="evidence" value="ECO:0007669"/>
    <property type="project" value="TreeGrafter"/>
</dbReference>
<dbReference type="GO" id="GO:0006013">
    <property type="term" value="P:mannose metabolic process"/>
    <property type="evidence" value="ECO:0007669"/>
    <property type="project" value="InterPro"/>
</dbReference>
<evidence type="ECO:0000259" key="1">
    <source>
        <dbReference type="Pfam" id="PF07748"/>
    </source>
</evidence>
<dbReference type="PANTHER" id="PTHR11607:SF3">
    <property type="entry name" value="LYSOSOMAL ALPHA-MANNOSIDASE"/>
    <property type="match status" value="1"/>
</dbReference>
<dbReference type="InterPro" id="IPR011682">
    <property type="entry name" value="Glyco_hydro_38_C"/>
</dbReference>
<dbReference type="SUPFAM" id="SSF74650">
    <property type="entry name" value="Galactose mutarotase-like"/>
    <property type="match status" value="1"/>
</dbReference>
<keyword evidence="3" id="KW-1185">Reference proteome</keyword>
<dbReference type="Gene3D" id="2.70.98.30">
    <property type="entry name" value="Golgi alpha-mannosidase II, domain 4"/>
    <property type="match status" value="1"/>
</dbReference>
<dbReference type="AlphaFoldDB" id="A0AAU9M5B3"/>
<evidence type="ECO:0000313" key="3">
    <source>
        <dbReference type="Proteomes" id="UP001157418"/>
    </source>
</evidence>
<sequence length="115" mass="12840">MSRRETYDKIPIQGNYYPMPSLAFMQSEGQRFSVHTRQSLGVASPKTDGFEIMLDRRLLRDDGRGLGQGVTDNHPMNIIFHLTFESNVSVTPDLIPNAGPVSPSLFSHRVGAHLN</sequence>
<proteinExistence type="predicted"/>
<feature type="domain" description="Glycosyl hydrolase family 38 C-terminal" evidence="1">
    <location>
        <begin position="11"/>
        <end position="64"/>
    </location>
</feature>
<evidence type="ECO:0000313" key="2">
    <source>
        <dbReference type="EMBL" id="CAH1423039.1"/>
    </source>
</evidence>
<dbReference type="InterPro" id="IPR050843">
    <property type="entry name" value="Glycosyl_Hydrlase_38"/>
</dbReference>
<name>A0AAU9M5B3_9ASTR</name>
<dbReference type="GO" id="GO:0004559">
    <property type="term" value="F:alpha-mannosidase activity"/>
    <property type="evidence" value="ECO:0007669"/>
    <property type="project" value="InterPro"/>
</dbReference>
<reference evidence="2 3" key="1">
    <citation type="submission" date="2022-01" db="EMBL/GenBank/DDBJ databases">
        <authorList>
            <person name="Xiong W."/>
            <person name="Schranz E."/>
        </authorList>
    </citation>
    <scope>NUCLEOTIDE SEQUENCE [LARGE SCALE GENOMIC DNA]</scope>
</reference>
<dbReference type="EMBL" id="CAKMRJ010001112">
    <property type="protein sequence ID" value="CAH1423039.1"/>
    <property type="molecule type" value="Genomic_DNA"/>
</dbReference>
<dbReference type="Pfam" id="PF07748">
    <property type="entry name" value="Glyco_hydro_38C"/>
    <property type="match status" value="1"/>
</dbReference>
<dbReference type="GO" id="GO:0000139">
    <property type="term" value="C:Golgi membrane"/>
    <property type="evidence" value="ECO:0007669"/>
    <property type="project" value="TreeGrafter"/>
</dbReference>
<comment type="caution">
    <text evidence="2">The sequence shown here is derived from an EMBL/GenBank/DDBJ whole genome shotgun (WGS) entry which is preliminary data.</text>
</comment>
<dbReference type="InterPro" id="IPR011013">
    <property type="entry name" value="Gal_mutarotase_sf_dom"/>
</dbReference>
<organism evidence="2 3">
    <name type="scientific">Lactuca virosa</name>
    <dbReference type="NCBI Taxonomy" id="75947"/>
    <lineage>
        <taxon>Eukaryota</taxon>
        <taxon>Viridiplantae</taxon>
        <taxon>Streptophyta</taxon>
        <taxon>Embryophyta</taxon>
        <taxon>Tracheophyta</taxon>
        <taxon>Spermatophyta</taxon>
        <taxon>Magnoliopsida</taxon>
        <taxon>eudicotyledons</taxon>
        <taxon>Gunneridae</taxon>
        <taxon>Pentapetalae</taxon>
        <taxon>asterids</taxon>
        <taxon>campanulids</taxon>
        <taxon>Asterales</taxon>
        <taxon>Asteraceae</taxon>
        <taxon>Cichorioideae</taxon>
        <taxon>Cichorieae</taxon>
        <taxon>Lactucinae</taxon>
        <taxon>Lactuca</taxon>
    </lineage>
</organism>
<accession>A0AAU9M5B3</accession>
<dbReference type="Proteomes" id="UP001157418">
    <property type="component" value="Unassembled WGS sequence"/>
</dbReference>
<gene>
    <name evidence="2" type="ORF">LVIROSA_LOCUS10334</name>
</gene>
<dbReference type="PANTHER" id="PTHR11607">
    <property type="entry name" value="ALPHA-MANNOSIDASE"/>
    <property type="match status" value="1"/>
</dbReference>
<dbReference type="GO" id="GO:0030246">
    <property type="term" value="F:carbohydrate binding"/>
    <property type="evidence" value="ECO:0007669"/>
    <property type="project" value="InterPro"/>
</dbReference>
<protein>
    <recommendedName>
        <fullName evidence="1">Glycosyl hydrolase family 38 C-terminal domain-containing protein</fullName>
    </recommendedName>
</protein>